<gene>
    <name evidence="1" type="ORF">BH720_016335</name>
</gene>
<proteinExistence type="predicted"/>
<evidence type="ECO:0000313" key="2">
    <source>
        <dbReference type="Proteomes" id="UP000095472"/>
    </source>
</evidence>
<organism evidence="1 2">
    <name type="scientific">Desertifilum tharense IPPAS B-1220</name>
    <dbReference type="NCBI Taxonomy" id="1781255"/>
    <lineage>
        <taxon>Bacteria</taxon>
        <taxon>Bacillati</taxon>
        <taxon>Cyanobacteriota</taxon>
        <taxon>Cyanophyceae</taxon>
        <taxon>Desertifilales</taxon>
        <taxon>Desertifilaceae</taxon>
        <taxon>Desertifilum</taxon>
    </lineage>
</organism>
<name>A0ACD5H0A8_9CYAN</name>
<reference evidence="1 2" key="1">
    <citation type="journal article" date="2016" name="Genome Announc.">
        <title>Draft Genome Sequence of the Thermotolerant Cyanobacterium Desertifilum sp. IPPAS B-1220.</title>
        <authorList>
            <person name="Mironov K.S."/>
            <person name="Sinetova M.A."/>
            <person name="Bolatkhan K."/>
            <person name="Zayadan B.K."/>
            <person name="Ustinova V.V."/>
            <person name="Kupriyanova E.V."/>
            <person name="Skrypnik A.N."/>
            <person name="Gogoleva N.E."/>
            <person name="Gogolev Y.V."/>
            <person name="Los D.A."/>
        </authorList>
    </citation>
    <scope>NUCLEOTIDE SEQUENCE [LARGE SCALE GENOMIC DNA]</scope>
    <source>
        <strain evidence="1 2">IPPAS B-1220</strain>
    </source>
</reference>
<dbReference type="EMBL" id="CP182909">
    <property type="protein sequence ID" value="XPM66683.1"/>
    <property type="molecule type" value="Genomic_DNA"/>
</dbReference>
<accession>A0ACD5H0A8</accession>
<evidence type="ECO:0000313" key="1">
    <source>
        <dbReference type="EMBL" id="XPM66683.1"/>
    </source>
</evidence>
<sequence length="374" mass="42442">MGRQVIAQMELRLKTARLEGQLKRYQEVEANLRISDAQVVDLLESMSDGFFTLNPQWEFTGINPVAAQIFKRQPEELLGQNIWQTFPEIVGSKFEHEYRKAMSQQQKVMFEEFEVSLGQWLEVRAFPSYSGLSVFLLNINQRKVMEEAFRYQRNQTEDLLLNILPASIAEELKFDLRTIADNFEEVTILFADLVNFTQLASQLKALELVSLLNEIFSAFDRLTEQHGLEKIKTIGDAYLVVGGLPLIRADHAIAIANMTLDMQAVLQAFNQTNQTHLNLRIGINTVPVVAGVIGTKKFSYDIWGDAVNLASRMESSGVPGSIQVSESTYQRLKHLYNFEPRGLIPMKGKGEMPAYLLLSRKQEIACEMPPHPCP</sequence>
<dbReference type="Proteomes" id="UP000095472">
    <property type="component" value="Chromosome"/>
</dbReference>
<keyword evidence="2" id="KW-1185">Reference proteome</keyword>
<protein>
    <submittedName>
        <fullName evidence="1">Adenylate/guanylate cyclase domain-containing protein</fullName>
    </submittedName>
</protein>